<dbReference type="GO" id="GO:0047617">
    <property type="term" value="F:fatty acyl-CoA hydrolase activity"/>
    <property type="evidence" value="ECO:0007669"/>
    <property type="project" value="TreeGrafter"/>
</dbReference>
<evidence type="ECO:0000313" key="2">
    <source>
        <dbReference type="Proteomes" id="UP000435837"/>
    </source>
</evidence>
<dbReference type="Pfam" id="PF13279">
    <property type="entry name" value="4HBT_2"/>
    <property type="match status" value="1"/>
</dbReference>
<accession>A0A640SC48</accession>
<dbReference type="OrthoDB" id="9799036at2"/>
<dbReference type="EMBL" id="BLIN01000005">
    <property type="protein sequence ID" value="GFE08618.1"/>
    <property type="molecule type" value="Genomic_DNA"/>
</dbReference>
<organism evidence="1 2">
    <name type="scientific">Streptomyces caniferus</name>
    <dbReference type="NCBI Taxonomy" id="285557"/>
    <lineage>
        <taxon>Bacteria</taxon>
        <taxon>Bacillati</taxon>
        <taxon>Actinomycetota</taxon>
        <taxon>Actinomycetes</taxon>
        <taxon>Kitasatosporales</taxon>
        <taxon>Streptomycetaceae</taxon>
        <taxon>Streptomyces</taxon>
    </lineage>
</organism>
<dbReference type="PANTHER" id="PTHR31793">
    <property type="entry name" value="4-HYDROXYBENZOYL-COA THIOESTERASE FAMILY MEMBER"/>
    <property type="match status" value="1"/>
</dbReference>
<sequence>MHQYTYACPLRWSDADAYGHINNAQFLSYMEEARTRMFQEIVTTHEEGHRSNAFVVSRTIIDYRAPLFYGPEPVDVHVWVTRASAATFELAYEVRGAEQMYVEATTTIVAYNLDTGAPRRLSETERAFVARYTKR</sequence>
<comment type="caution">
    <text evidence="1">The sequence shown here is derived from an EMBL/GenBank/DDBJ whole genome shotgun (WGS) entry which is preliminary data.</text>
</comment>
<dbReference type="InterPro" id="IPR029069">
    <property type="entry name" value="HotDog_dom_sf"/>
</dbReference>
<dbReference type="PANTHER" id="PTHR31793:SF24">
    <property type="entry name" value="LONG-CHAIN ACYL-COA THIOESTERASE FADM"/>
    <property type="match status" value="1"/>
</dbReference>
<dbReference type="AlphaFoldDB" id="A0A640SC48"/>
<dbReference type="InterPro" id="IPR050563">
    <property type="entry name" value="4-hydroxybenzoyl-CoA_TE"/>
</dbReference>
<dbReference type="CDD" id="cd00586">
    <property type="entry name" value="4HBT"/>
    <property type="match status" value="1"/>
</dbReference>
<dbReference type="Proteomes" id="UP000435837">
    <property type="component" value="Unassembled WGS sequence"/>
</dbReference>
<gene>
    <name evidence="1" type="ORF">Scani_48860</name>
</gene>
<dbReference type="SUPFAM" id="SSF54637">
    <property type="entry name" value="Thioesterase/thiol ester dehydrase-isomerase"/>
    <property type="match status" value="1"/>
</dbReference>
<evidence type="ECO:0000313" key="1">
    <source>
        <dbReference type="EMBL" id="GFE08618.1"/>
    </source>
</evidence>
<dbReference type="RefSeq" id="WP_159479520.1">
    <property type="nucleotide sequence ID" value="NZ_BAAATH010000009.1"/>
</dbReference>
<reference evidence="1 2" key="1">
    <citation type="submission" date="2019-12" db="EMBL/GenBank/DDBJ databases">
        <title>Whole genome shotgun sequence of Streptomyces caniferus NBRC 15389.</title>
        <authorList>
            <person name="Ichikawa N."/>
            <person name="Kimura A."/>
            <person name="Kitahashi Y."/>
            <person name="Komaki H."/>
            <person name="Tamura T."/>
        </authorList>
    </citation>
    <scope>NUCLEOTIDE SEQUENCE [LARGE SCALE GENOMIC DNA]</scope>
    <source>
        <strain evidence="1 2">NBRC 15389</strain>
    </source>
</reference>
<dbReference type="Gene3D" id="3.10.129.10">
    <property type="entry name" value="Hotdog Thioesterase"/>
    <property type="match status" value="1"/>
</dbReference>
<protein>
    <submittedName>
        <fullName evidence="1">Thioesterase</fullName>
    </submittedName>
</protein>
<name>A0A640SC48_9ACTN</name>
<proteinExistence type="predicted"/>